<evidence type="ECO:0000313" key="2">
    <source>
        <dbReference type="EMBL" id="KAJ8385683.1"/>
    </source>
</evidence>
<evidence type="ECO:0000256" key="1">
    <source>
        <dbReference type="SAM" id="MobiDB-lite"/>
    </source>
</evidence>
<gene>
    <name evidence="2" type="ORF">AAFF_G00183960</name>
</gene>
<sequence length="128" mass="14475">MLWVGCRVALSPRGLAGVCVRLGAPLSPARPPHRAPPPLGLRTLYSESGVWEREYRAETRRSVEQWWRPRIKEQWRRLTQQQEEEEPGAGGLGAWGGHTEEEEEEEEEAGGLPAGGLGARRSRSRRRR</sequence>
<dbReference type="Proteomes" id="UP001221898">
    <property type="component" value="Unassembled WGS sequence"/>
</dbReference>
<reference evidence="2" key="1">
    <citation type="journal article" date="2023" name="Science">
        <title>Genome structures resolve the early diversification of teleost fishes.</title>
        <authorList>
            <person name="Parey E."/>
            <person name="Louis A."/>
            <person name="Montfort J."/>
            <person name="Bouchez O."/>
            <person name="Roques C."/>
            <person name="Iampietro C."/>
            <person name="Lluch J."/>
            <person name="Castinel A."/>
            <person name="Donnadieu C."/>
            <person name="Desvignes T."/>
            <person name="Floi Bucao C."/>
            <person name="Jouanno E."/>
            <person name="Wen M."/>
            <person name="Mejri S."/>
            <person name="Dirks R."/>
            <person name="Jansen H."/>
            <person name="Henkel C."/>
            <person name="Chen W.J."/>
            <person name="Zahm M."/>
            <person name="Cabau C."/>
            <person name="Klopp C."/>
            <person name="Thompson A.W."/>
            <person name="Robinson-Rechavi M."/>
            <person name="Braasch I."/>
            <person name="Lecointre G."/>
            <person name="Bobe J."/>
            <person name="Postlethwait J.H."/>
            <person name="Berthelot C."/>
            <person name="Roest Crollius H."/>
            <person name="Guiguen Y."/>
        </authorList>
    </citation>
    <scope>NUCLEOTIDE SEQUENCE</scope>
    <source>
        <strain evidence="2">NC1722</strain>
    </source>
</reference>
<feature type="compositionally biased region" description="Acidic residues" evidence="1">
    <location>
        <begin position="100"/>
        <end position="109"/>
    </location>
</feature>
<accession>A0AAD7RK84</accession>
<name>A0AAD7RK84_9TELE</name>
<proteinExistence type="predicted"/>
<feature type="region of interest" description="Disordered" evidence="1">
    <location>
        <begin position="77"/>
        <end position="128"/>
    </location>
</feature>
<dbReference type="AlphaFoldDB" id="A0AAD7RK84"/>
<keyword evidence="3" id="KW-1185">Reference proteome</keyword>
<protein>
    <submittedName>
        <fullName evidence="2">Uncharacterized protein</fullName>
    </submittedName>
</protein>
<evidence type="ECO:0000313" key="3">
    <source>
        <dbReference type="Proteomes" id="UP001221898"/>
    </source>
</evidence>
<dbReference type="EMBL" id="JAINUG010000244">
    <property type="protein sequence ID" value="KAJ8385683.1"/>
    <property type="molecule type" value="Genomic_DNA"/>
</dbReference>
<organism evidence="2 3">
    <name type="scientific">Aldrovandia affinis</name>
    <dbReference type="NCBI Taxonomy" id="143900"/>
    <lineage>
        <taxon>Eukaryota</taxon>
        <taxon>Metazoa</taxon>
        <taxon>Chordata</taxon>
        <taxon>Craniata</taxon>
        <taxon>Vertebrata</taxon>
        <taxon>Euteleostomi</taxon>
        <taxon>Actinopterygii</taxon>
        <taxon>Neopterygii</taxon>
        <taxon>Teleostei</taxon>
        <taxon>Notacanthiformes</taxon>
        <taxon>Halosauridae</taxon>
        <taxon>Aldrovandia</taxon>
    </lineage>
</organism>
<comment type="caution">
    <text evidence="2">The sequence shown here is derived from an EMBL/GenBank/DDBJ whole genome shotgun (WGS) entry which is preliminary data.</text>
</comment>